<dbReference type="EMBL" id="CM044703">
    <property type="protein sequence ID" value="KAI5674801.1"/>
    <property type="molecule type" value="Genomic_DNA"/>
</dbReference>
<sequence>MNSYQLSCDCIINISGMEVGSPENGFDEISDLLKDDESILPEDLDLSFIISKDIAGDYVYDDSAGIDKFNSHLSERELASFSSNLGGYEIPGTCTQNFHSSAQNRCHNDGLMDANDFYDQKLHSQPRRDEYYQDAHKLCGNYLGDSTFQMDAESVDDEVLVNVCPIPHGFPVEDHGLEGEIIDKPKTPLHNETGDRNLLEKLEQEMNLVEFRYNEEEEEEHKVSVDHIHKLDAPSLNQGDSESTSENANVSRNSSDASKEVESALVEQHDQERNSQVSASPMTSREISASPETSLCAGRITYDHRLSAPNSHNDTLYPNTPPDHIHSQAEFYDGNGDTPSMNHLVHDGGQKSASSWDLGQRFQQVEGSSGRSIRTPRNHHRKRSRPQSPRQINPSSRCKRDYSTNFQERSPYSSEGRKRPSVKAACFHLSPRSQNTSATEGNRELFYSSSRSCKRKYDLAGSSDQGREVTCKDHLLESSCQKLSFQHESQERSLNRFSSKHAPASPRNHHSRHYQRKMGGEVSLSPAGRWDSCSGYKREHNKSRSRSPYGGNRKRYTLSHQSPLRSYISRHRYGETRYPSPASSRRARIIRKPGTCLFVAGFGFLTTERELERKFSRYGRVTNVRIIRDKRSGISRGYGFLSLEKDEEADAAIRGVHRTEWNGRSILVEKSISN</sequence>
<reference evidence="2" key="1">
    <citation type="journal article" date="2023" name="Nat. Plants">
        <title>Single-cell RNA sequencing provides a high-resolution roadmap for understanding the multicellular compartmentation of specialized metabolism.</title>
        <authorList>
            <person name="Sun S."/>
            <person name="Shen X."/>
            <person name="Li Y."/>
            <person name="Li Y."/>
            <person name="Wang S."/>
            <person name="Li R."/>
            <person name="Zhang H."/>
            <person name="Shen G."/>
            <person name="Guo B."/>
            <person name="Wei J."/>
            <person name="Xu J."/>
            <person name="St-Pierre B."/>
            <person name="Chen S."/>
            <person name="Sun C."/>
        </authorList>
    </citation>
    <scope>NUCLEOTIDE SEQUENCE [LARGE SCALE GENOMIC DNA]</scope>
</reference>
<dbReference type="Proteomes" id="UP001060085">
    <property type="component" value="Linkage Group LG03"/>
</dbReference>
<accession>A0ACC0BQE3</accession>
<evidence type="ECO:0000313" key="2">
    <source>
        <dbReference type="Proteomes" id="UP001060085"/>
    </source>
</evidence>
<name>A0ACC0BQE3_CATRO</name>
<protein>
    <submittedName>
        <fullName evidence="1">Uncharacterized protein</fullName>
    </submittedName>
</protein>
<comment type="caution">
    <text evidence="1">The sequence shown here is derived from an EMBL/GenBank/DDBJ whole genome shotgun (WGS) entry which is preliminary data.</text>
</comment>
<proteinExistence type="predicted"/>
<organism evidence="1 2">
    <name type="scientific">Catharanthus roseus</name>
    <name type="common">Madagascar periwinkle</name>
    <name type="synonym">Vinca rosea</name>
    <dbReference type="NCBI Taxonomy" id="4058"/>
    <lineage>
        <taxon>Eukaryota</taxon>
        <taxon>Viridiplantae</taxon>
        <taxon>Streptophyta</taxon>
        <taxon>Embryophyta</taxon>
        <taxon>Tracheophyta</taxon>
        <taxon>Spermatophyta</taxon>
        <taxon>Magnoliopsida</taxon>
        <taxon>eudicotyledons</taxon>
        <taxon>Gunneridae</taxon>
        <taxon>Pentapetalae</taxon>
        <taxon>asterids</taxon>
        <taxon>lamiids</taxon>
        <taxon>Gentianales</taxon>
        <taxon>Apocynaceae</taxon>
        <taxon>Rauvolfioideae</taxon>
        <taxon>Vinceae</taxon>
        <taxon>Catharanthinae</taxon>
        <taxon>Catharanthus</taxon>
    </lineage>
</organism>
<keyword evidence="2" id="KW-1185">Reference proteome</keyword>
<evidence type="ECO:0000313" key="1">
    <source>
        <dbReference type="EMBL" id="KAI5674801.1"/>
    </source>
</evidence>
<gene>
    <name evidence="1" type="ORF">M9H77_15165</name>
</gene>